<dbReference type="OrthoDB" id="5292073at2"/>
<sequence length="329" mass="34522">MNQMKHLFSGMLVALFAVVMSPMAMAGQVNYAAMYVFGDSLSDTGNDFAATTTQQMVPAVPPSVTPYATYWQGRFSNGPVAVEYLWQLASRKNSAALTPFVVAGGLDKKASVNFAFGGAGSGIQNPTPNGFLVPGLVGQVGLYTTALGGKKSAPNALYVVWSGSNDYLQNITHDPYVVVNNVAKSIRALYDTGARDFLVPNLPDLGGTPLVKAQGASATFTALAKTHNALLATSLNSLSLLPGIKIVRVDVFTLGETLVNSGLVNADVPALAFLSPGTGAVDCLFRNPSTCVDVSQAGLIAPFLYWDVLHPTTQVHGIIGTAMYNALLK</sequence>
<dbReference type="AlphaFoldDB" id="A0A1P8JYP3"/>
<dbReference type="CDD" id="cd01846">
    <property type="entry name" value="fatty_acyltransferase_like"/>
    <property type="match status" value="1"/>
</dbReference>
<evidence type="ECO:0000256" key="2">
    <source>
        <dbReference type="SAM" id="SignalP"/>
    </source>
</evidence>
<dbReference type="Gene3D" id="3.40.50.1110">
    <property type="entry name" value="SGNH hydrolase"/>
    <property type="match status" value="1"/>
</dbReference>
<dbReference type="KEGG" id="rhy:RD110_18080"/>
<proteinExistence type="predicted"/>
<evidence type="ECO:0000256" key="1">
    <source>
        <dbReference type="ARBA" id="ARBA00022801"/>
    </source>
</evidence>
<gene>
    <name evidence="3" type="ORF">RD110_18080</name>
</gene>
<evidence type="ECO:0000313" key="4">
    <source>
        <dbReference type="Proteomes" id="UP000186609"/>
    </source>
</evidence>
<keyword evidence="4" id="KW-1185">Reference proteome</keyword>
<protein>
    <recommendedName>
        <fullName evidence="5">GDSL family lipase</fullName>
    </recommendedName>
</protein>
<dbReference type="PROSITE" id="PS01098">
    <property type="entry name" value="LIPASE_GDSL_SER"/>
    <property type="match status" value="1"/>
</dbReference>
<organism evidence="3 4">
    <name type="scientific">Rhodoferax koreensis</name>
    <dbReference type="NCBI Taxonomy" id="1842727"/>
    <lineage>
        <taxon>Bacteria</taxon>
        <taxon>Pseudomonadati</taxon>
        <taxon>Pseudomonadota</taxon>
        <taxon>Betaproteobacteria</taxon>
        <taxon>Burkholderiales</taxon>
        <taxon>Comamonadaceae</taxon>
        <taxon>Rhodoferax</taxon>
    </lineage>
</organism>
<dbReference type="GO" id="GO:0016298">
    <property type="term" value="F:lipase activity"/>
    <property type="evidence" value="ECO:0007669"/>
    <property type="project" value="InterPro"/>
</dbReference>
<dbReference type="InterPro" id="IPR036514">
    <property type="entry name" value="SGNH_hydro_sf"/>
</dbReference>
<accession>A0A1P8JYP3</accession>
<feature type="signal peptide" evidence="2">
    <location>
        <begin position="1"/>
        <end position="26"/>
    </location>
</feature>
<reference evidence="3 4" key="1">
    <citation type="submission" date="2017-01" db="EMBL/GenBank/DDBJ databases">
        <authorList>
            <person name="Mah S.A."/>
            <person name="Swanson W.J."/>
            <person name="Moy G.W."/>
            <person name="Vacquier V.D."/>
        </authorList>
    </citation>
    <scope>NUCLEOTIDE SEQUENCE [LARGE SCALE GENOMIC DNA]</scope>
    <source>
        <strain evidence="3 4">DCY110</strain>
    </source>
</reference>
<keyword evidence="1" id="KW-0378">Hydrolase</keyword>
<dbReference type="InterPro" id="IPR051058">
    <property type="entry name" value="GDSL_Est/Lipase"/>
</dbReference>
<dbReference type="RefSeq" id="WP_076200833.1">
    <property type="nucleotide sequence ID" value="NZ_CP019236.1"/>
</dbReference>
<evidence type="ECO:0000313" key="3">
    <source>
        <dbReference type="EMBL" id="APW38882.1"/>
    </source>
</evidence>
<name>A0A1P8JYP3_9BURK</name>
<dbReference type="SUPFAM" id="SSF52266">
    <property type="entry name" value="SGNH hydrolase"/>
    <property type="match status" value="1"/>
</dbReference>
<dbReference type="Proteomes" id="UP000186609">
    <property type="component" value="Chromosome"/>
</dbReference>
<feature type="chain" id="PRO_5012704235" description="GDSL family lipase" evidence="2">
    <location>
        <begin position="27"/>
        <end position="329"/>
    </location>
</feature>
<dbReference type="EMBL" id="CP019236">
    <property type="protein sequence ID" value="APW38882.1"/>
    <property type="molecule type" value="Genomic_DNA"/>
</dbReference>
<keyword evidence="2" id="KW-0732">Signal</keyword>
<dbReference type="PANTHER" id="PTHR45648:SF22">
    <property type="entry name" value="GDSL LIPASE_ACYLHYDROLASE FAMILY PROTEIN (AFU_ORTHOLOGUE AFUA_4G14700)"/>
    <property type="match status" value="1"/>
</dbReference>
<dbReference type="InterPro" id="IPR008265">
    <property type="entry name" value="Lipase_GDSL_AS"/>
</dbReference>
<dbReference type="Pfam" id="PF00657">
    <property type="entry name" value="Lipase_GDSL"/>
    <property type="match status" value="1"/>
</dbReference>
<dbReference type="InterPro" id="IPR001087">
    <property type="entry name" value="GDSL"/>
</dbReference>
<dbReference type="PANTHER" id="PTHR45648">
    <property type="entry name" value="GDSL LIPASE/ACYLHYDROLASE FAMILY PROTEIN (AFU_ORTHOLOGUE AFUA_4G14700)"/>
    <property type="match status" value="1"/>
</dbReference>
<dbReference type="GO" id="GO:0006629">
    <property type="term" value="P:lipid metabolic process"/>
    <property type="evidence" value="ECO:0007669"/>
    <property type="project" value="InterPro"/>
</dbReference>
<evidence type="ECO:0008006" key="5">
    <source>
        <dbReference type="Google" id="ProtNLM"/>
    </source>
</evidence>
<dbReference type="STRING" id="1842727.RD110_18080"/>